<dbReference type="HOGENOM" id="CLU_046737_1_3_1"/>
<dbReference type="AlphaFoldDB" id="M5GG11"/>
<comment type="similarity">
    <text evidence="2 3">Belongs to the small heat shock protein (HSP20) family.</text>
</comment>
<reference evidence="6 7" key="1">
    <citation type="journal article" date="2012" name="Science">
        <title>The Paleozoic origin of enzymatic lignin decomposition reconstructed from 31 fungal genomes.</title>
        <authorList>
            <person name="Floudas D."/>
            <person name="Binder M."/>
            <person name="Riley R."/>
            <person name="Barry K."/>
            <person name="Blanchette R.A."/>
            <person name="Henrissat B."/>
            <person name="Martinez A.T."/>
            <person name="Otillar R."/>
            <person name="Spatafora J.W."/>
            <person name="Yadav J.S."/>
            <person name="Aerts A."/>
            <person name="Benoit I."/>
            <person name="Boyd A."/>
            <person name="Carlson A."/>
            <person name="Copeland A."/>
            <person name="Coutinho P.M."/>
            <person name="de Vries R.P."/>
            <person name="Ferreira P."/>
            <person name="Findley K."/>
            <person name="Foster B."/>
            <person name="Gaskell J."/>
            <person name="Glotzer D."/>
            <person name="Gorecki P."/>
            <person name="Heitman J."/>
            <person name="Hesse C."/>
            <person name="Hori C."/>
            <person name="Igarashi K."/>
            <person name="Jurgens J.A."/>
            <person name="Kallen N."/>
            <person name="Kersten P."/>
            <person name="Kohler A."/>
            <person name="Kuees U."/>
            <person name="Kumar T.K.A."/>
            <person name="Kuo A."/>
            <person name="LaButti K."/>
            <person name="Larrondo L.F."/>
            <person name="Lindquist E."/>
            <person name="Ling A."/>
            <person name="Lombard V."/>
            <person name="Lucas S."/>
            <person name="Lundell T."/>
            <person name="Martin R."/>
            <person name="McLaughlin D.J."/>
            <person name="Morgenstern I."/>
            <person name="Morin E."/>
            <person name="Murat C."/>
            <person name="Nagy L.G."/>
            <person name="Nolan M."/>
            <person name="Ohm R.A."/>
            <person name="Patyshakuliyeva A."/>
            <person name="Rokas A."/>
            <person name="Ruiz-Duenas F.J."/>
            <person name="Sabat G."/>
            <person name="Salamov A."/>
            <person name="Samejima M."/>
            <person name="Schmutz J."/>
            <person name="Slot J.C."/>
            <person name="St John F."/>
            <person name="Stenlid J."/>
            <person name="Sun H."/>
            <person name="Sun S."/>
            <person name="Syed K."/>
            <person name="Tsang A."/>
            <person name="Wiebenga A."/>
            <person name="Young D."/>
            <person name="Pisabarro A."/>
            <person name="Eastwood D.C."/>
            <person name="Martin F."/>
            <person name="Cullen D."/>
            <person name="Grigoriev I.V."/>
            <person name="Hibbett D.S."/>
        </authorList>
    </citation>
    <scope>NUCLEOTIDE SEQUENCE [LARGE SCALE GENOMIC DNA]</scope>
    <source>
        <strain evidence="6 7">DJM-731 SS1</strain>
    </source>
</reference>
<gene>
    <name evidence="6" type="ORF">DACRYDRAFT_20333</name>
</gene>
<dbReference type="PROSITE" id="PS01031">
    <property type="entry name" value="SHSP"/>
    <property type="match status" value="1"/>
</dbReference>
<protein>
    <submittedName>
        <fullName evidence="6">HSP20-like chaperone</fullName>
    </submittedName>
</protein>
<dbReference type="Proteomes" id="UP000030653">
    <property type="component" value="Unassembled WGS sequence"/>
</dbReference>
<evidence type="ECO:0000256" key="2">
    <source>
        <dbReference type="PROSITE-ProRule" id="PRU00285"/>
    </source>
</evidence>
<feature type="domain" description="SHSP" evidence="5">
    <location>
        <begin position="49"/>
        <end position="191"/>
    </location>
</feature>
<name>M5GG11_DACPD</name>
<dbReference type="InterPro" id="IPR008978">
    <property type="entry name" value="HSP20-like_chaperone"/>
</dbReference>
<dbReference type="PANTHER" id="PTHR11527">
    <property type="entry name" value="HEAT-SHOCK PROTEIN 20 FAMILY MEMBER"/>
    <property type="match status" value="1"/>
</dbReference>
<evidence type="ECO:0000256" key="3">
    <source>
        <dbReference type="RuleBase" id="RU003616"/>
    </source>
</evidence>
<dbReference type="Pfam" id="PF00011">
    <property type="entry name" value="HSP20"/>
    <property type="match status" value="1"/>
</dbReference>
<evidence type="ECO:0000313" key="7">
    <source>
        <dbReference type="Proteomes" id="UP000030653"/>
    </source>
</evidence>
<dbReference type="RefSeq" id="XP_040631572.1">
    <property type="nucleotide sequence ID" value="XM_040771893.1"/>
</dbReference>
<dbReference type="EMBL" id="JH795857">
    <property type="protein sequence ID" value="EJU04678.1"/>
    <property type="molecule type" value="Genomic_DNA"/>
</dbReference>
<dbReference type="STRING" id="1858805.M5GG11"/>
<dbReference type="InterPro" id="IPR002068">
    <property type="entry name" value="A-crystallin/Hsp20_dom"/>
</dbReference>
<keyword evidence="7" id="KW-1185">Reference proteome</keyword>
<evidence type="ECO:0000256" key="1">
    <source>
        <dbReference type="ARBA" id="ARBA00023016"/>
    </source>
</evidence>
<evidence type="ECO:0000259" key="5">
    <source>
        <dbReference type="PROSITE" id="PS01031"/>
    </source>
</evidence>
<dbReference type="GeneID" id="63686955"/>
<organism evidence="6 7">
    <name type="scientific">Dacryopinax primogenitus (strain DJM 731)</name>
    <name type="common">Brown rot fungus</name>
    <dbReference type="NCBI Taxonomy" id="1858805"/>
    <lineage>
        <taxon>Eukaryota</taxon>
        <taxon>Fungi</taxon>
        <taxon>Dikarya</taxon>
        <taxon>Basidiomycota</taxon>
        <taxon>Agaricomycotina</taxon>
        <taxon>Dacrymycetes</taxon>
        <taxon>Dacrymycetales</taxon>
        <taxon>Dacrymycetaceae</taxon>
        <taxon>Dacryopinax</taxon>
    </lineage>
</organism>
<dbReference type="OrthoDB" id="1431247at2759"/>
<accession>M5GG11</accession>
<sequence>MSLIRSFFNEPFFGDEFLTRRGRQDPFDSLWRQQQQLSHAIDQEIQRSGFPVLRTPPCHVTEEKGEYVVEAELPGVRKEDLDVRITEGGRTLTIEGHTFRRTATAPEPQATISEHKEEKGKATTKAVSAPAGGKEVAKTEEEQTYQSTFTRSFTFPKAVDGAKISAKFENGLLTLQLPQLANPQEHKVLIA</sequence>
<dbReference type="SUPFAM" id="SSF49764">
    <property type="entry name" value="HSP20-like chaperones"/>
    <property type="match status" value="1"/>
</dbReference>
<dbReference type="Gene3D" id="2.60.40.790">
    <property type="match status" value="1"/>
</dbReference>
<evidence type="ECO:0000313" key="6">
    <source>
        <dbReference type="EMBL" id="EJU04678.1"/>
    </source>
</evidence>
<dbReference type="OMA" id="HAIDQEI"/>
<dbReference type="CDD" id="cd06464">
    <property type="entry name" value="ACD_sHsps-like"/>
    <property type="match status" value="1"/>
</dbReference>
<feature type="region of interest" description="Disordered" evidence="4">
    <location>
        <begin position="105"/>
        <end position="143"/>
    </location>
</feature>
<dbReference type="InterPro" id="IPR031107">
    <property type="entry name" value="Small_HSP"/>
</dbReference>
<proteinExistence type="inferred from homology"/>
<keyword evidence="1" id="KW-0346">Stress response</keyword>
<evidence type="ECO:0000256" key="4">
    <source>
        <dbReference type="SAM" id="MobiDB-lite"/>
    </source>
</evidence>